<name>A0ACC1HG72_9FUNG</name>
<reference evidence="1" key="1">
    <citation type="submission" date="2022-06" db="EMBL/GenBank/DDBJ databases">
        <title>Phylogenomic reconstructions and comparative analyses of Kickxellomycotina fungi.</title>
        <authorList>
            <person name="Reynolds N.K."/>
            <person name="Stajich J.E."/>
            <person name="Barry K."/>
            <person name="Grigoriev I.V."/>
            <person name="Crous P."/>
            <person name="Smith M.E."/>
        </authorList>
    </citation>
    <scope>NUCLEOTIDE SEQUENCE</scope>
    <source>
        <strain evidence="1">RSA 2271</strain>
    </source>
</reference>
<organism evidence="1 2">
    <name type="scientific">Spiromyces aspiralis</name>
    <dbReference type="NCBI Taxonomy" id="68401"/>
    <lineage>
        <taxon>Eukaryota</taxon>
        <taxon>Fungi</taxon>
        <taxon>Fungi incertae sedis</taxon>
        <taxon>Zoopagomycota</taxon>
        <taxon>Kickxellomycotina</taxon>
        <taxon>Kickxellomycetes</taxon>
        <taxon>Kickxellales</taxon>
        <taxon>Kickxellaceae</taxon>
        <taxon>Spiromyces</taxon>
    </lineage>
</organism>
<dbReference type="EMBL" id="JAMZIH010005350">
    <property type="protein sequence ID" value="KAJ1675351.1"/>
    <property type="molecule type" value="Genomic_DNA"/>
</dbReference>
<keyword evidence="2" id="KW-1185">Reference proteome</keyword>
<gene>
    <name evidence="1" type="ORF">EV182_001445</name>
</gene>
<evidence type="ECO:0000313" key="1">
    <source>
        <dbReference type="EMBL" id="KAJ1675351.1"/>
    </source>
</evidence>
<comment type="caution">
    <text evidence="1">The sequence shown here is derived from an EMBL/GenBank/DDBJ whole genome shotgun (WGS) entry which is preliminary data.</text>
</comment>
<proteinExistence type="predicted"/>
<evidence type="ECO:0000313" key="2">
    <source>
        <dbReference type="Proteomes" id="UP001145114"/>
    </source>
</evidence>
<sequence length="237" mass="27908">CRVIDYVVPKLQDVIYFTVEYEDRDWSGLRTILLEQYDLLDQPRYQQELDELIKEKWRLEDVAKNTNKFTYLWRRTYGQGHDDNQKTQRYLEALPKEMVWAVTGDLYNGSALQPYMEVRKIMIQQAMRILNIQKNAPEQDNEKKNMANRTMTRQRSSTVNMPQRTPTSTDYDKLADKFEKLSLQVKELKTQATKATTTTRPCLYCDEQGHSKSRCELLGQDLRAKLVFMDQSGKLTG</sequence>
<accession>A0ACC1HG72</accession>
<feature type="non-terminal residue" evidence="1">
    <location>
        <position position="1"/>
    </location>
</feature>
<protein>
    <submittedName>
        <fullName evidence="1">Uncharacterized protein</fullName>
    </submittedName>
</protein>
<dbReference type="Proteomes" id="UP001145114">
    <property type="component" value="Unassembled WGS sequence"/>
</dbReference>